<evidence type="ECO:0000256" key="6">
    <source>
        <dbReference type="ARBA" id="ARBA00022801"/>
    </source>
</evidence>
<dbReference type="PANTHER" id="PTHR32120">
    <property type="entry name" value="SMALL RIBOSOMAL SUBUNIT BIOGENESIS GTPASE RSGA"/>
    <property type="match status" value="1"/>
</dbReference>
<dbReference type="STRING" id="561720.SAMN06275492_11336"/>
<evidence type="ECO:0000256" key="7">
    <source>
        <dbReference type="ARBA" id="ARBA00022833"/>
    </source>
</evidence>
<dbReference type="PANTHER" id="PTHR32120:SF10">
    <property type="entry name" value="SMALL RIBOSOMAL SUBUNIT BIOGENESIS GTPASE RSGA"/>
    <property type="match status" value="1"/>
</dbReference>
<dbReference type="GO" id="GO:0019843">
    <property type="term" value="F:rRNA binding"/>
    <property type="evidence" value="ECO:0007669"/>
    <property type="project" value="UniProtKB-KW"/>
</dbReference>
<keyword evidence="2 10" id="KW-0690">Ribosome biogenesis</keyword>
<accession>A0A1X7JKN8</accession>
<dbReference type="CDD" id="cd01854">
    <property type="entry name" value="YjeQ_EngC"/>
    <property type="match status" value="1"/>
</dbReference>
<dbReference type="RefSeq" id="WP_085544510.1">
    <property type="nucleotide sequence ID" value="NZ_FXBB01000013.1"/>
</dbReference>
<evidence type="ECO:0000259" key="11">
    <source>
        <dbReference type="PROSITE" id="PS50936"/>
    </source>
</evidence>
<dbReference type="HAMAP" id="MF_01820">
    <property type="entry name" value="GTPase_RsgA"/>
    <property type="match status" value="1"/>
</dbReference>
<dbReference type="Gene3D" id="1.10.40.50">
    <property type="entry name" value="Probable gtpase engc, domain 3"/>
    <property type="match status" value="1"/>
</dbReference>
<dbReference type="OrthoDB" id="9809485at2"/>
<dbReference type="Proteomes" id="UP000193355">
    <property type="component" value="Unassembled WGS sequence"/>
</dbReference>
<keyword evidence="4 10" id="KW-0699">rRNA-binding</keyword>
<dbReference type="Gene3D" id="3.40.50.300">
    <property type="entry name" value="P-loop containing nucleotide triphosphate hydrolases"/>
    <property type="match status" value="1"/>
</dbReference>
<dbReference type="InterPro" id="IPR027417">
    <property type="entry name" value="P-loop_NTPase"/>
</dbReference>
<dbReference type="NCBIfam" id="TIGR00157">
    <property type="entry name" value="ribosome small subunit-dependent GTPase A"/>
    <property type="match status" value="1"/>
</dbReference>
<evidence type="ECO:0000256" key="4">
    <source>
        <dbReference type="ARBA" id="ARBA00022730"/>
    </source>
</evidence>
<gene>
    <name evidence="10" type="primary">rsgA</name>
    <name evidence="13" type="ORF">SAMN06275492_11336</name>
</gene>
<feature type="domain" description="CP-type G" evidence="12">
    <location>
        <begin position="103"/>
        <end position="259"/>
    </location>
</feature>
<sequence>MSIDISKFGFTENLKEQSALYPGLFPGRVISQHKHFCRVVTEKGEVNGVVSGRFRFEVHSTRNYPAVGDFVMLDRECDDGGDAIIHAILPRKTAFIRKAAGTSRQEQVVASNIDTVFVCMSLNNDYNLRRLERYLGVAWDSGATPVVVLTKADLCQDLPSVLSELKPVLSGAEVLVTSSLMEDGYESVKKYLAPGMTVALIGSSGVGKSTLINRLLGVEILLTQGIRDDHKGRHTTTVRELMLLPSGAMVIDTPGMKELGIDGVDLARAFSDIEELANGCRFRDCSHGDEPHCAVQKAIADGILSADRFASYLKLKKEARYDGLNPRQVETEKMSSMFKDVGGMKNARKFAKAKNRSKGR</sequence>
<feature type="binding site" evidence="10">
    <location>
        <position position="287"/>
    </location>
    <ligand>
        <name>Zn(2+)</name>
        <dbReference type="ChEBI" id="CHEBI:29105"/>
    </ligand>
</feature>
<organism evidence="13 14">
    <name type="scientific">Dethiosulfovibrio salsuginis</name>
    <dbReference type="NCBI Taxonomy" id="561720"/>
    <lineage>
        <taxon>Bacteria</taxon>
        <taxon>Thermotogati</taxon>
        <taxon>Synergistota</taxon>
        <taxon>Synergistia</taxon>
        <taxon>Synergistales</taxon>
        <taxon>Dethiosulfovibrionaceae</taxon>
        <taxon>Dethiosulfovibrio</taxon>
    </lineage>
</organism>
<keyword evidence="9 10" id="KW-0342">GTP-binding</keyword>
<dbReference type="EMBL" id="FXBB01000013">
    <property type="protein sequence ID" value="SMG28747.1"/>
    <property type="molecule type" value="Genomic_DNA"/>
</dbReference>
<keyword evidence="7 10" id="KW-0862">Zinc</keyword>
<dbReference type="InterPro" id="IPR004881">
    <property type="entry name" value="Ribosome_biogen_GTPase_RsgA"/>
</dbReference>
<dbReference type="SUPFAM" id="SSF52540">
    <property type="entry name" value="P-loop containing nucleoside triphosphate hydrolases"/>
    <property type="match status" value="1"/>
</dbReference>
<dbReference type="InterPro" id="IPR012340">
    <property type="entry name" value="NA-bd_OB-fold"/>
</dbReference>
<name>A0A1X7JKN8_9BACT</name>
<evidence type="ECO:0000256" key="2">
    <source>
        <dbReference type="ARBA" id="ARBA00022517"/>
    </source>
</evidence>
<feature type="binding site" evidence="10">
    <location>
        <position position="280"/>
    </location>
    <ligand>
        <name>Zn(2+)</name>
        <dbReference type="ChEBI" id="CHEBI:29105"/>
    </ligand>
</feature>
<comment type="similarity">
    <text evidence="10">Belongs to the TRAFAC class YlqF/YawG GTPase family. RsgA subfamily.</text>
</comment>
<feature type="binding site" evidence="10">
    <location>
        <position position="285"/>
    </location>
    <ligand>
        <name>Zn(2+)</name>
        <dbReference type="ChEBI" id="CHEBI:29105"/>
    </ligand>
</feature>
<feature type="domain" description="EngC GTPase" evidence="11">
    <location>
        <begin position="111"/>
        <end position="257"/>
    </location>
</feature>
<dbReference type="Gene3D" id="2.40.50.140">
    <property type="entry name" value="Nucleic acid-binding proteins"/>
    <property type="match status" value="1"/>
</dbReference>
<feature type="binding site" evidence="10">
    <location>
        <begin position="202"/>
        <end position="210"/>
    </location>
    <ligand>
        <name>GTP</name>
        <dbReference type="ChEBI" id="CHEBI:37565"/>
    </ligand>
</feature>
<reference evidence="14" key="1">
    <citation type="submission" date="2017-04" db="EMBL/GenBank/DDBJ databases">
        <authorList>
            <person name="Varghese N."/>
            <person name="Submissions S."/>
        </authorList>
    </citation>
    <scope>NUCLEOTIDE SEQUENCE [LARGE SCALE GENOMIC DNA]</scope>
    <source>
        <strain evidence="14">USBA 82</strain>
    </source>
</reference>
<dbReference type="PROSITE" id="PS51721">
    <property type="entry name" value="G_CP"/>
    <property type="match status" value="1"/>
</dbReference>
<comment type="subunit">
    <text evidence="10">Monomer. Associates with 30S ribosomal subunit, binds 16S rRNA.</text>
</comment>
<evidence type="ECO:0000256" key="5">
    <source>
        <dbReference type="ARBA" id="ARBA00022741"/>
    </source>
</evidence>
<evidence type="ECO:0000259" key="12">
    <source>
        <dbReference type="PROSITE" id="PS51721"/>
    </source>
</evidence>
<evidence type="ECO:0000256" key="9">
    <source>
        <dbReference type="ARBA" id="ARBA00023134"/>
    </source>
</evidence>
<dbReference type="GO" id="GO:0005737">
    <property type="term" value="C:cytoplasm"/>
    <property type="evidence" value="ECO:0007669"/>
    <property type="project" value="UniProtKB-SubCell"/>
</dbReference>
<comment type="subcellular location">
    <subcellularLocation>
        <location evidence="10">Cytoplasm</location>
    </subcellularLocation>
</comment>
<dbReference type="SUPFAM" id="SSF50249">
    <property type="entry name" value="Nucleic acid-binding proteins"/>
    <property type="match status" value="1"/>
</dbReference>
<dbReference type="EC" id="3.6.1.-" evidence="10"/>
<evidence type="ECO:0000256" key="8">
    <source>
        <dbReference type="ARBA" id="ARBA00022884"/>
    </source>
</evidence>
<feature type="binding site" evidence="10">
    <location>
        <position position="293"/>
    </location>
    <ligand>
        <name>Zn(2+)</name>
        <dbReference type="ChEBI" id="CHEBI:29105"/>
    </ligand>
</feature>
<comment type="cofactor">
    <cofactor evidence="10">
        <name>Zn(2+)</name>
        <dbReference type="ChEBI" id="CHEBI:29105"/>
    </cofactor>
    <text evidence="10">Binds 1 zinc ion per subunit.</text>
</comment>
<evidence type="ECO:0000256" key="3">
    <source>
        <dbReference type="ARBA" id="ARBA00022723"/>
    </source>
</evidence>
<keyword evidence="14" id="KW-1185">Reference proteome</keyword>
<dbReference type="Pfam" id="PF03193">
    <property type="entry name" value="RsgA_GTPase"/>
    <property type="match status" value="1"/>
</dbReference>
<feature type="binding site" evidence="10">
    <location>
        <begin position="150"/>
        <end position="153"/>
    </location>
    <ligand>
        <name>GTP</name>
        <dbReference type="ChEBI" id="CHEBI:37565"/>
    </ligand>
</feature>
<evidence type="ECO:0000256" key="10">
    <source>
        <dbReference type="HAMAP-Rule" id="MF_01820"/>
    </source>
</evidence>
<dbReference type="GO" id="GO:0046872">
    <property type="term" value="F:metal ion binding"/>
    <property type="evidence" value="ECO:0007669"/>
    <property type="project" value="UniProtKB-KW"/>
</dbReference>
<protein>
    <recommendedName>
        <fullName evidence="10">Small ribosomal subunit biogenesis GTPase RsgA</fullName>
        <ecNumber evidence="10">3.6.1.-</ecNumber>
    </recommendedName>
</protein>
<keyword evidence="6 10" id="KW-0378">Hydrolase</keyword>
<dbReference type="AlphaFoldDB" id="A0A1X7JKN8"/>
<dbReference type="InterPro" id="IPR030378">
    <property type="entry name" value="G_CP_dom"/>
</dbReference>
<dbReference type="GO" id="GO:0005525">
    <property type="term" value="F:GTP binding"/>
    <property type="evidence" value="ECO:0007669"/>
    <property type="project" value="UniProtKB-UniRule"/>
</dbReference>
<comment type="function">
    <text evidence="10">One of several proteins that assist in the late maturation steps of the functional core of the 30S ribosomal subunit. Helps release RbfA from mature subunits. May play a role in the assembly of ribosomal proteins into the subunit. Circularly permuted GTPase that catalyzes slow GTP hydrolysis, GTPase activity is stimulated by the 30S ribosomal subunit.</text>
</comment>
<keyword evidence="5 10" id="KW-0547">Nucleotide-binding</keyword>
<keyword evidence="3 10" id="KW-0479">Metal-binding</keyword>
<evidence type="ECO:0000256" key="1">
    <source>
        <dbReference type="ARBA" id="ARBA00022490"/>
    </source>
</evidence>
<keyword evidence="1 10" id="KW-0963">Cytoplasm</keyword>
<evidence type="ECO:0000313" key="14">
    <source>
        <dbReference type="Proteomes" id="UP000193355"/>
    </source>
</evidence>
<dbReference type="InterPro" id="IPR010914">
    <property type="entry name" value="RsgA_GTPase_dom"/>
</dbReference>
<evidence type="ECO:0000313" key="13">
    <source>
        <dbReference type="EMBL" id="SMG28747.1"/>
    </source>
</evidence>
<keyword evidence="8 10" id="KW-0694">RNA-binding</keyword>
<proteinExistence type="inferred from homology"/>
<dbReference type="PROSITE" id="PS50936">
    <property type="entry name" value="ENGC_GTPASE"/>
    <property type="match status" value="1"/>
</dbReference>
<dbReference type="GO" id="GO:0003924">
    <property type="term" value="F:GTPase activity"/>
    <property type="evidence" value="ECO:0007669"/>
    <property type="project" value="UniProtKB-UniRule"/>
</dbReference>
<dbReference type="GO" id="GO:0042274">
    <property type="term" value="P:ribosomal small subunit biogenesis"/>
    <property type="evidence" value="ECO:0007669"/>
    <property type="project" value="UniProtKB-UniRule"/>
</dbReference>